<comment type="caution">
    <text evidence="6">The sequence shown here is derived from an EMBL/GenBank/DDBJ whole genome shotgun (WGS) entry which is preliminary data.</text>
</comment>
<evidence type="ECO:0000313" key="7">
    <source>
        <dbReference type="Proteomes" id="UP001182556"/>
    </source>
</evidence>
<feature type="transmembrane region" description="Helical" evidence="4">
    <location>
        <begin position="438"/>
        <end position="460"/>
    </location>
</feature>
<feature type="transmembrane region" description="Helical" evidence="4">
    <location>
        <begin position="663"/>
        <end position="685"/>
    </location>
</feature>
<dbReference type="Proteomes" id="UP001182556">
    <property type="component" value="Unassembled WGS sequence"/>
</dbReference>
<dbReference type="Pfam" id="PF20684">
    <property type="entry name" value="Fung_rhodopsin"/>
    <property type="match status" value="1"/>
</dbReference>
<evidence type="ECO:0000256" key="1">
    <source>
        <dbReference type="ARBA" id="ARBA00004429"/>
    </source>
</evidence>
<keyword evidence="4" id="KW-0812">Transmembrane</keyword>
<comment type="subcellular location">
    <subcellularLocation>
        <location evidence="1">Cell inner membrane</location>
        <topology evidence="1">Multi-pass membrane protein</topology>
    </subcellularLocation>
</comment>
<dbReference type="Pfam" id="PF07690">
    <property type="entry name" value="MFS_1"/>
    <property type="match status" value="1"/>
</dbReference>
<dbReference type="InterPro" id="IPR050375">
    <property type="entry name" value="MFS_TsgA-like"/>
</dbReference>
<feature type="transmembrane region" description="Helical" evidence="4">
    <location>
        <begin position="242"/>
        <end position="262"/>
    </location>
</feature>
<evidence type="ECO:0000256" key="2">
    <source>
        <dbReference type="ARBA" id="ARBA00022475"/>
    </source>
</evidence>
<feature type="transmembrane region" description="Helical" evidence="4">
    <location>
        <begin position="717"/>
        <end position="740"/>
    </location>
</feature>
<feature type="domain" description="Rhodopsin" evidence="5">
    <location>
        <begin position="46"/>
        <end position="259"/>
    </location>
</feature>
<keyword evidence="2" id="KW-1003">Cell membrane</keyword>
<dbReference type="EMBL" id="JAODAN010000003">
    <property type="protein sequence ID" value="KAK1925950.1"/>
    <property type="molecule type" value="Genomic_DNA"/>
</dbReference>
<feature type="transmembrane region" description="Helical" evidence="4">
    <location>
        <begin position="496"/>
        <end position="520"/>
    </location>
</feature>
<accession>A0AAD9FTJ6</accession>
<feature type="transmembrane region" description="Helical" evidence="4">
    <location>
        <begin position="12"/>
        <end position="31"/>
    </location>
</feature>
<feature type="region of interest" description="Disordered" evidence="3">
    <location>
        <begin position="815"/>
        <end position="858"/>
    </location>
</feature>
<reference evidence="6" key="1">
    <citation type="submission" date="2023-02" db="EMBL/GenBank/DDBJ databases">
        <title>Identification and recombinant expression of a fungal hydrolase from Papiliotrema laurentii that hydrolyzes apple cutin and clears colloidal polyester polyurethane.</title>
        <authorList>
            <consortium name="DOE Joint Genome Institute"/>
            <person name="Roman V.A."/>
            <person name="Bojanowski C."/>
            <person name="Crable B.R."/>
            <person name="Wagner D.N."/>
            <person name="Hung C.S."/>
            <person name="Nadeau L.J."/>
            <person name="Schratz L."/>
            <person name="Haridas S."/>
            <person name="Pangilinan J."/>
            <person name="Lipzen A."/>
            <person name="Na H."/>
            <person name="Yan M."/>
            <person name="Ng V."/>
            <person name="Grigoriev I.V."/>
            <person name="Spatafora J.W."/>
            <person name="Barlow D."/>
            <person name="Biffinger J."/>
            <person name="Kelley-Loughnane N."/>
            <person name="Varaljay V.A."/>
            <person name="Crookes-Goodson W.J."/>
        </authorList>
    </citation>
    <scope>NUCLEOTIDE SEQUENCE</scope>
    <source>
        <strain evidence="6">5307AH</strain>
    </source>
</reference>
<name>A0AAD9FTJ6_PAPLA</name>
<evidence type="ECO:0000256" key="3">
    <source>
        <dbReference type="SAM" id="MobiDB-lite"/>
    </source>
</evidence>
<feature type="transmembrane region" description="Helical" evidence="4">
    <location>
        <begin position="566"/>
        <end position="585"/>
    </location>
</feature>
<feature type="compositionally biased region" description="Basic and acidic residues" evidence="3">
    <location>
        <begin position="833"/>
        <end position="850"/>
    </location>
</feature>
<dbReference type="SUPFAM" id="SSF103473">
    <property type="entry name" value="MFS general substrate transporter"/>
    <property type="match status" value="1"/>
</dbReference>
<dbReference type="PANTHER" id="PTHR43702">
    <property type="entry name" value="L-FUCOSE-PROTON SYMPORTER"/>
    <property type="match status" value="1"/>
</dbReference>
<keyword evidence="4" id="KW-1133">Transmembrane helix</keyword>
<feature type="transmembrane region" description="Helical" evidence="4">
    <location>
        <begin position="144"/>
        <end position="168"/>
    </location>
</feature>
<evidence type="ECO:0000259" key="5">
    <source>
        <dbReference type="Pfam" id="PF20684"/>
    </source>
</evidence>
<evidence type="ECO:0000256" key="4">
    <source>
        <dbReference type="SAM" id="Phobius"/>
    </source>
</evidence>
<dbReference type="InterPro" id="IPR011701">
    <property type="entry name" value="MFS"/>
</dbReference>
<dbReference type="PANTHER" id="PTHR43702:SF13">
    <property type="entry name" value="MONOSACCHARIDE TRANSPORTER, PUTATIVE (AFU_ORTHOLOGUE AFUA_4G06630)-RELATED"/>
    <property type="match status" value="1"/>
</dbReference>
<dbReference type="InterPro" id="IPR049326">
    <property type="entry name" value="Rhodopsin_dom_fungi"/>
</dbReference>
<protein>
    <submittedName>
        <fullName evidence="6">L-fucose permease</fullName>
    </submittedName>
</protein>
<feature type="transmembrane region" description="Helical" evidence="4">
    <location>
        <begin position="398"/>
        <end position="418"/>
    </location>
</feature>
<evidence type="ECO:0000313" key="6">
    <source>
        <dbReference type="EMBL" id="KAK1925950.1"/>
    </source>
</evidence>
<sequence>MVHVADRGPTVFVVSLVTVTLATVFTLLRFISKWGITKKSNADDYLVIVAWHDEYITPDMMESLKRSIYAFTIFYNPALMATKSAILLLYLRMATAHPFLKIASLFVLAIVNLSGIVLTFLNIFQCRPVAAAFTDIEGRCIDLVGLYLSSAPVNVLTDLAILLLPLPILTALRMEFRQKVVLVATFIVGGFVTIVDVIRIVYLQNALQIERAHGMAEATVDSRPPGFIYEVSFTLMWSTVEVSVGLICACVLVLKPLVMRVMPSMLRRKRRSSVHHDVAVFDRSKSPRSPTQRRPTVLEDPRSVPTINEEDSSGPMDFMEMLAMDDVPPLTPVSNTFPIHFAPPESPERQPRRLSRRSTIFHRDKEFIAPDQQPTQTFFDFVEMGGRKPLTELTAKEAWWPVLFVSTLFFLWGFAYGLLGTLNGEIQALMKYSPARSIALHSSYWIAYFFSPLLIGYWTLTRSSFKSTFIAGLVLYAIGALSFWPSSVLLSYPGFFISNFLIASGLACLEVAGNPFIALAGPLHLSESRLNFSQGIQAVGSVLSPILARQVLFKGLDETSLFNVQWCYLTVAFFVIALAVVFYYVPLSEAPDDVLEATSQQALCDVGLEATAELPFLWGHVAARTALMVIGVTTMAIYVGAQETVSYFFSPVSQSLQPNMDPFWVQAIAHAVFALGRFLASLVTFLGLPPRYVLLACSAGAFITSLLSFLLPPGKGTLASFILVSFFESAIFPTLFAITLRNQGARTKLTSAALVAALAGGALFPGVAYGACHAHPTNQRYSLLVVAVLFAVSLIMPGWLCGGMKYWVDPVRPRRAGSSDSERSPSDGATSPDGKREMSHIEEHGTHETAEVVAAHSI</sequence>
<organism evidence="6 7">
    <name type="scientific">Papiliotrema laurentii</name>
    <name type="common">Cryptococcus laurentii</name>
    <dbReference type="NCBI Taxonomy" id="5418"/>
    <lineage>
        <taxon>Eukaryota</taxon>
        <taxon>Fungi</taxon>
        <taxon>Dikarya</taxon>
        <taxon>Basidiomycota</taxon>
        <taxon>Agaricomycotina</taxon>
        <taxon>Tremellomycetes</taxon>
        <taxon>Tremellales</taxon>
        <taxon>Rhynchogastremaceae</taxon>
        <taxon>Papiliotrema</taxon>
    </lineage>
</organism>
<feature type="transmembrane region" description="Helical" evidence="4">
    <location>
        <begin position="103"/>
        <end position="124"/>
    </location>
</feature>
<dbReference type="GO" id="GO:0005886">
    <property type="term" value="C:plasma membrane"/>
    <property type="evidence" value="ECO:0007669"/>
    <property type="project" value="UniProtKB-SubCell"/>
</dbReference>
<keyword evidence="7" id="KW-1185">Reference proteome</keyword>
<proteinExistence type="predicted"/>
<feature type="transmembrane region" description="Helical" evidence="4">
    <location>
        <begin position="68"/>
        <end position="91"/>
    </location>
</feature>
<feature type="transmembrane region" description="Helical" evidence="4">
    <location>
        <begin position="180"/>
        <end position="202"/>
    </location>
</feature>
<dbReference type="AlphaFoldDB" id="A0AAD9FTJ6"/>
<feature type="transmembrane region" description="Helical" evidence="4">
    <location>
        <begin position="467"/>
        <end position="484"/>
    </location>
</feature>
<feature type="transmembrane region" description="Helical" evidence="4">
    <location>
        <begin position="692"/>
        <end position="711"/>
    </location>
</feature>
<dbReference type="GO" id="GO:0022857">
    <property type="term" value="F:transmembrane transporter activity"/>
    <property type="evidence" value="ECO:0007669"/>
    <property type="project" value="InterPro"/>
</dbReference>
<dbReference type="Gene3D" id="1.20.1250.20">
    <property type="entry name" value="MFS general substrate transporter like domains"/>
    <property type="match status" value="2"/>
</dbReference>
<dbReference type="InterPro" id="IPR036259">
    <property type="entry name" value="MFS_trans_sf"/>
</dbReference>
<gene>
    <name evidence="6" type="ORF">DB88DRAFT_436945</name>
</gene>
<feature type="transmembrane region" description="Helical" evidence="4">
    <location>
        <begin position="783"/>
        <end position="808"/>
    </location>
</feature>
<keyword evidence="4" id="KW-0472">Membrane</keyword>
<feature type="transmembrane region" description="Helical" evidence="4">
    <location>
        <begin position="752"/>
        <end position="771"/>
    </location>
</feature>
<feature type="region of interest" description="Disordered" evidence="3">
    <location>
        <begin position="277"/>
        <end position="312"/>
    </location>
</feature>